<proteinExistence type="predicted"/>
<evidence type="ECO:0000313" key="1">
    <source>
        <dbReference type="EMBL" id="MBC9251108.1"/>
    </source>
</evidence>
<organism evidence="1 2">
    <name type="scientific">Aquipseudomonas alcaligenes</name>
    <name type="common">Pseudomonas alcaligenes</name>
    <dbReference type="NCBI Taxonomy" id="43263"/>
    <lineage>
        <taxon>Bacteria</taxon>
        <taxon>Pseudomonadati</taxon>
        <taxon>Pseudomonadota</taxon>
        <taxon>Gammaproteobacteria</taxon>
        <taxon>Pseudomonadales</taxon>
        <taxon>Pseudomonadaceae</taxon>
        <taxon>Aquipseudomonas</taxon>
    </lineage>
</organism>
<reference evidence="1 2" key="1">
    <citation type="submission" date="2016-06" db="EMBL/GenBank/DDBJ databases">
        <authorList>
            <person name="Ramos C."/>
            <person name="Pintado A."/>
            <person name="Crespo-Gomez J.I."/>
        </authorList>
    </citation>
    <scope>NUCLEOTIDE SEQUENCE [LARGE SCALE GENOMIC DNA]</scope>
    <source>
        <strain evidence="1 2">AVO110</strain>
    </source>
</reference>
<evidence type="ECO:0000313" key="2">
    <source>
        <dbReference type="Proteomes" id="UP000744555"/>
    </source>
</evidence>
<keyword evidence="2" id="KW-1185">Reference proteome</keyword>
<gene>
    <name evidence="1" type="ORF">A9179_12555</name>
</gene>
<dbReference type="EMBL" id="LZEU01000001">
    <property type="protein sequence ID" value="MBC9251108.1"/>
    <property type="molecule type" value="Genomic_DNA"/>
</dbReference>
<accession>A0ABR7S0X5</accession>
<comment type="caution">
    <text evidence="1">The sequence shown here is derived from an EMBL/GenBank/DDBJ whole genome shotgun (WGS) entry which is preliminary data.</text>
</comment>
<dbReference type="RefSeq" id="WP_187806369.1">
    <property type="nucleotide sequence ID" value="NZ_LZEU01000001.1"/>
</dbReference>
<protein>
    <submittedName>
        <fullName evidence="1">Uncharacterized protein</fullName>
    </submittedName>
</protein>
<sequence length="220" mass="25049">MSDLSGFIPPLPLRIRVMDFHARCESMHTRLEWEERRTLLGASDISFVINAPLEYLADEDGADSVIFIDQTLRSRDLGRRGYQVAPTLHIASTGFTLWAEQIVRYIRHAAFGGDWPGRDYADFRSFLSCSTSRQLRCELVDIDYSNPLPLQQLPSQGFRTLYLLLINNEWPNLGETSELTEAIEEFSPNLEVMVLSTVILPDEPAKALLFGEIERFPGRV</sequence>
<name>A0ABR7S0X5_AQUAC</name>
<dbReference type="Proteomes" id="UP000744555">
    <property type="component" value="Unassembled WGS sequence"/>
</dbReference>